<organism evidence="4 5">
    <name type="scientific">Pseudogemmobacter humi</name>
    <dbReference type="NCBI Taxonomy" id="2483812"/>
    <lineage>
        <taxon>Bacteria</taxon>
        <taxon>Pseudomonadati</taxon>
        <taxon>Pseudomonadota</taxon>
        <taxon>Alphaproteobacteria</taxon>
        <taxon>Rhodobacterales</taxon>
        <taxon>Paracoccaceae</taxon>
        <taxon>Pseudogemmobacter</taxon>
    </lineage>
</organism>
<dbReference type="GO" id="GO:0047936">
    <property type="term" value="F:glucose 1-dehydrogenase [NAD(P)+] activity"/>
    <property type="evidence" value="ECO:0007669"/>
    <property type="project" value="UniProtKB-EC"/>
</dbReference>
<evidence type="ECO:0000256" key="1">
    <source>
        <dbReference type="ARBA" id="ARBA00006484"/>
    </source>
</evidence>
<name>A0A3P5XBJ1_9RHOB</name>
<evidence type="ECO:0000313" key="5">
    <source>
        <dbReference type="Proteomes" id="UP000277498"/>
    </source>
</evidence>
<keyword evidence="2 4" id="KW-0560">Oxidoreductase</keyword>
<dbReference type="FunFam" id="3.40.50.720:FF:000084">
    <property type="entry name" value="Short-chain dehydrogenase reductase"/>
    <property type="match status" value="1"/>
</dbReference>
<evidence type="ECO:0000259" key="3">
    <source>
        <dbReference type="SMART" id="SM00822"/>
    </source>
</evidence>
<dbReference type="SMART" id="SM00822">
    <property type="entry name" value="PKS_KR"/>
    <property type="match status" value="1"/>
</dbReference>
<dbReference type="PRINTS" id="PR00081">
    <property type="entry name" value="GDHRDH"/>
</dbReference>
<evidence type="ECO:0000256" key="2">
    <source>
        <dbReference type="ARBA" id="ARBA00023002"/>
    </source>
</evidence>
<dbReference type="Pfam" id="PF13561">
    <property type="entry name" value="adh_short_C2"/>
    <property type="match status" value="1"/>
</dbReference>
<dbReference type="Gene3D" id="3.40.50.720">
    <property type="entry name" value="NAD(P)-binding Rossmann-like Domain"/>
    <property type="match status" value="1"/>
</dbReference>
<dbReference type="InterPro" id="IPR020904">
    <property type="entry name" value="Sc_DH/Rdtase_CS"/>
</dbReference>
<keyword evidence="5" id="KW-1185">Reference proteome</keyword>
<feature type="domain" description="Ketoreductase" evidence="3">
    <location>
        <begin position="6"/>
        <end position="186"/>
    </location>
</feature>
<dbReference type="RefSeq" id="WP_124086976.1">
    <property type="nucleotide sequence ID" value="NZ_UXAW01000070.1"/>
</dbReference>
<dbReference type="PANTHER" id="PTHR43669">
    <property type="entry name" value="5-KETO-D-GLUCONATE 5-REDUCTASE"/>
    <property type="match status" value="1"/>
</dbReference>
<dbReference type="InterPro" id="IPR036291">
    <property type="entry name" value="NAD(P)-bd_dom_sf"/>
</dbReference>
<dbReference type="EC" id="1.1.1.47" evidence="4"/>
<dbReference type="Proteomes" id="UP000277498">
    <property type="component" value="Unassembled WGS sequence"/>
</dbReference>
<gene>
    <name evidence="4" type="primary">gdh</name>
    <name evidence="4" type="ORF">XINFAN_02229</name>
</gene>
<evidence type="ECO:0000313" key="4">
    <source>
        <dbReference type="EMBL" id="VDC28663.1"/>
    </source>
</evidence>
<reference evidence="4 5" key="1">
    <citation type="submission" date="2018-11" db="EMBL/GenBank/DDBJ databases">
        <authorList>
            <person name="Criscuolo A."/>
        </authorList>
    </citation>
    <scope>NUCLEOTIDE SEQUENCE [LARGE SCALE GENOMIC DNA]</scope>
    <source>
        <strain evidence="4">ACIP111625</strain>
    </source>
</reference>
<dbReference type="PRINTS" id="PR00080">
    <property type="entry name" value="SDRFAMILY"/>
</dbReference>
<dbReference type="PROSITE" id="PS00061">
    <property type="entry name" value="ADH_SHORT"/>
    <property type="match status" value="1"/>
</dbReference>
<accession>A0A3P5XBJ1</accession>
<dbReference type="EMBL" id="UXAW01000070">
    <property type="protein sequence ID" value="VDC28663.1"/>
    <property type="molecule type" value="Genomic_DNA"/>
</dbReference>
<proteinExistence type="inferred from homology"/>
<dbReference type="InterPro" id="IPR002347">
    <property type="entry name" value="SDR_fam"/>
</dbReference>
<dbReference type="SUPFAM" id="SSF51735">
    <property type="entry name" value="NAD(P)-binding Rossmann-fold domains"/>
    <property type="match status" value="1"/>
</dbReference>
<protein>
    <submittedName>
        <fullName evidence="4">Glucose 1-dehydrogenase</fullName>
        <ecNumber evidence="4">1.1.1.47</ecNumber>
    </submittedName>
</protein>
<comment type="similarity">
    <text evidence="1">Belongs to the short-chain dehydrogenases/reductases (SDR) family.</text>
</comment>
<dbReference type="AlphaFoldDB" id="A0A3P5XBJ1"/>
<dbReference type="NCBIfam" id="NF005559">
    <property type="entry name" value="PRK07231.1"/>
    <property type="match status" value="1"/>
</dbReference>
<sequence>MRLKDKVYLITGAAAGIGEACAGEFAAEGAKVIVSDIDRAKGEAVAGGIRASGGQAVFLECDVAEPEAVRNLVAESVAVFGRLDGAIPNAGIVHVCDFLDLTLEDFDRVLNINLRGAFVTAQEVARHLVRQGEGGTIIHMSSVNAVLAIPATTSYAVSKGGIGQLTRGMALALASHGIRVNAIGPGSINTDVLKAVATDKAAMNRILSRTPMGRAGEVSEVARIAVFLASEDSSYITGQTIYADGGRMALNYTVPVRD</sequence>
<dbReference type="OrthoDB" id="9790146at2"/>
<dbReference type="InterPro" id="IPR057326">
    <property type="entry name" value="KR_dom"/>
</dbReference>
<dbReference type="PANTHER" id="PTHR43669:SF14">
    <property type="entry name" value="OXIDOREDUCTASE"/>
    <property type="match status" value="1"/>
</dbReference>